<evidence type="ECO:0000313" key="2">
    <source>
        <dbReference type="Proteomes" id="UP001060085"/>
    </source>
</evidence>
<dbReference type="EMBL" id="CM044707">
    <property type="protein sequence ID" value="KAI5652387.1"/>
    <property type="molecule type" value="Genomic_DNA"/>
</dbReference>
<keyword evidence="2" id="KW-1185">Reference proteome</keyword>
<comment type="caution">
    <text evidence="1">The sequence shown here is derived from an EMBL/GenBank/DDBJ whole genome shotgun (WGS) entry which is preliminary data.</text>
</comment>
<reference evidence="2" key="1">
    <citation type="journal article" date="2023" name="Nat. Plants">
        <title>Single-cell RNA sequencing provides a high-resolution roadmap for understanding the multicellular compartmentation of specialized metabolism.</title>
        <authorList>
            <person name="Sun S."/>
            <person name="Shen X."/>
            <person name="Li Y."/>
            <person name="Li Y."/>
            <person name="Wang S."/>
            <person name="Li R."/>
            <person name="Zhang H."/>
            <person name="Shen G."/>
            <person name="Guo B."/>
            <person name="Wei J."/>
            <person name="Xu J."/>
            <person name="St-Pierre B."/>
            <person name="Chen S."/>
            <person name="Sun C."/>
        </authorList>
    </citation>
    <scope>NUCLEOTIDE SEQUENCE [LARGE SCALE GENOMIC DNA]</scope>
</reference>
<sequence>MVPDAVDTRLDLHRIQLRENDNTSWVTQHTIHLDAWNQWRLRVRDGPAVATAALSYPSDEYIRWYKGITRVYIGNTANRDTCLHGYQPAGVDHRMMCKFLCISHDIQETFPMQLSRRRPRGHVPDRGARRVNRGAQRHPGRGAGGGRPLVPPAPQRHEHVDLAVVERGEGSGSGQPYDDPFDNPNLDMPSYSLGLTPASHPHPSRSWTSQMPPVPGLGFASFQSPHSTAYGFSGFRAPPPPGTASSLTPHQPISQASSSDEEEWQDDMEGAQPLGFEHHVGKKTVRFTPSYCP</sequence>
<dbReference type="Proteomes" id="UP001060085">
    <property type="component" value="Linkage Group LG07"/>
</dbReference>
<protein>
    <submittedName>
        <fullName evidence="1">Uncharacterized protein</fullName>
    </submittedName>
</protein>
<name>A0ACB9ZW45_CATRO</name>
<gene>
    <name evidence="1" type="ORF">M9H77_29574</name>
</gene>
<organism evidence="1 2">
    <name type="scientific">Catharanthus roseus</name>
    <name type="common">Madagascar periwinkle</name>
    <name type="synonym">Vinca rosea</name>
    <dbReference type="NCBI Taxonomy" id="4058"/>
    <lineage>
        <taxon>Eukaryota</taxon>
        <taxon>Viridiplantae</taxon>
        <taxon>Streptophyta</taxon>
        <taxon>Embryophyta</taxon>
        <taxon>Tracheophyta</taxon>
        <taxon>Spermatophyta</taxon>
        <taxon>Magnoliopsida</taxon>
        <taxon>eudicotyledons</taxon>
        <taxon>Gunneridae</taxon>
        <taxon>Pentapetalae</taxon>
        <taxon>asterids</taxon>
        <taxon>lamiids</taxon>
        <taxon>Gentianales</taxon>
        <taxon>Apocynaceae</taxon>
        <taxon>Rauvolfioideae</taxon>
        <taxon>Vinceae</taxon>
        <taxon>Catharanthinae</taxon>
        <taxon>Catharanthus</taxon>
    </lineage>
</organism>
<accession>A0ACB9ZW45</accession>
<evidence type="ECO:0000313" key="1">
    <source>
        <dbReference type="EMBL" id="KAI5652387.1"/>
    </source>
</evidence>
<proteinExistence type="predicted"/>